<gene>
    <name evidence="2" type="ORF">A1O9_00804</name>
</gene>
<reference evidence="2 3" key="1">
    <citation type="submission" date="2013-03" db="EMBL/GenBank/DDBJ databases">
        <title>The Genome Sequence of Exophiala aquamarina CBS 119918.</title>
        <authorList>
            <consortium name="The Broad Institute Genomics Platform"/>
            <person name="Cuomo C."/>
            <person name="de Hoog S."/>
            <person name="Gorbushina A."/>
            <person name="Walker B."/>
            <person name="Young S.K."/>
            <person name="Zeng Q."/>
            <person name="Gargeya S."/>
            <person name="Fitzgerald M."/>
            <person name="Haas B."/>
            <person name="Abouelleil A."/>
            <person name="Allen A.W."/>
            <person name="Alvarado L."/>
            <person name="Arachchi H.M."/>
            <person name="Berlin A.M."/>
            <person name="Chapman S.B."/>
            <person name="Gainer-Dewar J."/>
            <person name="Goldberg J."/>
            <person name="Griggs A."/>
            <person name="Gujja S."/>
            <person name="Hansen M."/>
            <person name="Howarth C."/>
            <person name="Imamovic A."/>
            <person name="Ireland A."/>
            <person name="Larimer J."/>
            <person name="McCowan C."/>
            <person name="Murphy C."/>
            <person name="Pearson M."/>
            <person name="Poon T.W."/>
            <person name="Priest M."/>
            <person name="Roberts A."/>
            <person name="Saif S."/>
            <person name="Shea T."/>
            <person name="Sisk P."/>
            <person name="Sykes S."/>
            <person name="Wortman J."/>
            <person name="Nusbaum C."/>
            <person name="Birren B."/>
        </authorList>
    </citation>
    <scope>NUCLEOTIDE SEQUENCE [LARGE SCALE GENOMIC DNA]</scope>
    <source>
        <strain evidence="2 3">CBS 119918</strain>
    </source>
</reference>
<keyword evidence="3" id="KW-1185">Reference proteome</keyword>
<dbReference type="AlphaFoldDB" id="A0A072PSJ9"/>
<proteinExistence type="predicted"/>
<feature type="non-terminal residue" evidence="2">
    <location>
        <position position="270"/>
    </location>
</feature>
<dbReference type="HOGENOM" id="CLU_1061759_0_0_1"/>
<evidence type="ECO:0000256" key="1">
    <source>
        <dbReference type="SAM" id="MobiDB-lite"/>
    </source>
</evidence>
<dbReference type="OrthoDB" id="3037908at2759"/>
<feature type="compositionally biased region" description="Low complexity" evidence="1">
    <location>
        <begin position="113"/>
        <end position="122"/>
    </location>
</feature>
<dbReference type="GeneID" id="25275755"/>
<comment type="caution">
    <text evidence="2">The sequence shown here is derived from an EMBL/GenBank/DDBJ whole genome shotgun (WGS) entry which is preliminary data.</text>
</comment>
<accession>A0A072PSJ9</accession>
<feature type="non-terminal residue" evidence="2">
    <location>
        <position position="1"/>
    </location>
</feature>
<sequence>TSFLPPLFTYRHFLSLWLRQRLEKTKVTVHPRLLPVLQPRFHRADSLSFGRTAEDLTATSRRLARYEALLAEILPMVSLEVRELIEDARDQDAANSNGSETNETEQGYPPVPSLQSESSTMSSTASRILLPFPVPSPLTSVSSRLSVTQGPFDPVSPPTIVSNATVPSPGAGIPSSQARLSPDALPRLPSITPDGQLIDPTRRELSPPKLHRLSDAKPEFAPDRFGISSVSPSSQILLGGLFSPPSFGRIYINTRISEYETATVSWLRPT</sequence>
<dbReference type="STRING" id="1182545.A0A072PSJ9"/>
<protein>
    <submittedName>
        <fullName evidence="2">Uncharacterized protein</fullName>
    </submittedName>
</protein>
<feature type="compositionally biased region" description="Polar residues" evidence="1">
    <location>
        <begin position="93"/>
        <end position="105"/>
    </location>
</feature>
<dbReference type="EMBL" id="AMGV01000001">
    <property type="protein sequence ID" value="KEF62831.1"/>
    <property type="molecule type" value="Genomic_DNA"/>
</dbReference>
<dbReference type="VEuPathDB" id="FungiDB:A1O9_00804"/>
<evidence type="ECO:0000313" key="3">
    <source>
        <dbReference type="Proteomes" id="UP000027920"/>
    </source>
</evidence>
<dbReference type="Proteomes" id="UP000027920">
    <property type="component" value="Unassembled WGS sequence"/>
</dbReference>
<evidence type="ECO:0000313" key="2">
    <source>
        <dbReference type="EMBL" id="KEF62831.1"/>
    </source>
</evidence>
<dbReference type="RefSeq" id="XP_013265421.1">
    <property type="nucleotide sequence ID" value="XM_013409967.1"/>
</dbReference>
<organism evidence="2 3">
    <name type="scientific">Exophiala aquamarina CBS 119918</name>
    <dbReference type="NCBI Taxonomy" id="1182545"/>
    <lineage>
        <taxon>Eukaryota</taxon>
        <taxon>Fungi</taxon>
        <taxon>Dikarya</taxon>
        <taxon>Ascomycota</taxon>
        <taxon>Pezizomycotina</taxon>
        <taxon>Eurotiomycetes</taxon>
        <taxon>Chaetothyriomycetidae</taxon>
        <taxon>Chaetothyriales</taxon>
        <taxon>Herpotrichiellaceae</taxon>
        <taxon>Exophiala</taxon>
    </lineage>
</organism>
<feature type="region of interest" description="Disordered" evidence="1">
    <location>
        <begin position="90"/>
        <end position="122"/>
    </location>
</feature>
<name>A0A072PSJ9_9EURO</name>